<evidence type="ECO:0000256" key="6">
    <source>
        <dbReference type="SAM" id="Phobius"/>
    </source>
</evidence>
<sequence length="184" mass="19108">MACLVLVLVPGVAAVPLAVLFGGAAFVLLGRLPARASRPAPAAQVAETLEFLAVCLDVGRPMSQAVAAVAEASPEPSRVLLRQVGAHLALGRAGPDAWEELRHDPVWGSVAVDVARAERSGTPVAALLRVHADDARRESRDAAVKAARTVGVRSVMPLMLCFLPAFILVGVVPIIAGLLRGFFG</sequence>
<feature type="domain" description="Type II secretion system protein GspF" evidence="7">
    <location>
        <begin position="49"/>
        <end position="171"/>
    </location>
</feature>
<protein>
    <recommendedName>
        <fullName evidence="7">Type II secretion system protein GspF domain-containing protein</fullName>
    </recommendedName>
</protein>
<proteinExistence type="predicted"/>
<name>A0A1Q2CTJ9_9ACTN</name>
<dbReference type="KEGG" id="tes:BW730_17745"/>
<evidence type="ECO:0000313" key="9">
    <source>
        <dbReference type="Proteomes" id="UP000188145"/>
    </source>
</evidence>
<feature type="transmembrane region" description="Helical" evidence="6">
    <location>
        <begin position="158"/>
        <end position="183"/>
    </location>
</feature>
<reference evidence="9" key="1">
    <citation type="submission" date="2017-02" db="EMBL/GenBank/DDBJ databases">
        <title>Tessaracoccus aquaemaris sp. nov., isolated from the intestine of a Korean rockfish, Sebastes schlegelii, in a marine aquaculture pond.</title>
        <authorList>
            <person name="Tak E.J."/>
            <person name="Bae J.-W."/>
        </authorList>
    </citation>
    <scope>NUCLEOTIDE SEQUENCE [LARGE SCALE GENOMIC DNA]</scope>
    <source>
        <strain evidence="9">NSG39</strain>
    </source>
</reference>
<accession>A0A1Q2CTJ9</accession>
<evidence type="ECO:0000256" key="3">
    <source>
        <dbReference type="ARBA" id="ARBA00022692"/>
    </source>
</evidence>
<dbReference type="AlphaFoldDB" id="A0A1Q2CTJ9"/>
<keyword evidence="3 6" id="KW-0812">Transmembrane</keyword>
<evidence type="ECO:0000259" key="7">
    <source>
        <dbReference type="Pfam" id="PF00482"/>
    </source>
</evidence>
<dbReference type="InterPro" id="IPR018076">
    <property type="entry name" value="T2SS_GspF_dom"/>
</dbReference>
<evidence type="ECO:0000256" key="4">
    <source>
        <dbReference type="ARBA" id="ARBA00022989"/>
    </source>
</evidence>
<gene>
    <name evidence="8" type="ORF">BW730_17745</name>
</gene>
<dbReference type="Pfam" id="PF00482">
    <property type="entry name" value="T2SSF"/>
    <property type="match status" value="1"/>
</dbReference>
<organism evidence="8 9">
    <name type="scientific">Tessaracoccus aquimaris</name>
    <dbReference type="NCBI Taxonomy" id="1332264"/>
    <lineage>
        <taxon>Bacteria</taxon>
        <taxon>Bacillati</taxon>
        <taxon>Actinomycetota</taxon>
        <taxon>Actinomycetes</taxon>
        <taxon>Propionibacteriales</taxon>
        <taxon>Propionibacteriaceae</taxon>
        <taxon>Tessaracoccus</taxon>
    </lineage>
</organism>
<evidence type="ECO:0000256" key="2">
    <source>
        <dbReference type="ARBA" id="ARBA00022475"/>
    </source>
</evidence>
<comment type="subcellular location">
    <subcellularLocation>
        <location evidence="1">Cell membrane</location>
        <topology evidence="1">Multi-pass membrane protein</topology>
    </subcellularLocation>
</comment>
<dbReference type="STRING" id="1332264.BW730_17745"/>
<evidence type="ECO:0000256" key="5">
    <source>
        <dbReference type="ARBA" id="ARBA00023136"/>
    </source>
</evidence>
<keyword evidence="9" id="KW-1185">Reference proteome</keyword>
<dbReference type="EMBL" id="CP019606">
    <property type="protein sequence ID" value="AQP49454.1"/>
    <property type="molecule type" value="Genomic_DNA"/>
</dbReference>
<dbReference type="Proteomes" id="UP000188145">
    <property type="component" value="Chromosome"/>
</dbReference>
<dbReference type="PANTHER" id="PTHR35007">
    <property type="entry name" value="INTEGRAL MEMBRANE PROTEIN-RELATED"/>
    <property type="match status" value="1"/>
</dbReference>
<feature type="transmembrane region" description="Helical" evidence="6">
    <location>
        <begin position="6"/>
        <end position="29"/>
    </location>
</feature>
<keyword evidence="4 6" id="KW-1133">Transmembrane helix</keyword>
<keyword evidence="5 6" id="KW-0472">Membrane</keyword>
<keyword evidence="2" id="KW-1003">Cell membrane</keyword>
<dbReference type="GO" id="GO:0005886">
    <property type="term" value="C:plasma membrane"/>
    <property type="evidence" value="ECO:0007669"/>
    <property type="project" value="UniProtKB-SubCell"/>
</dbReference>
<evidence type="ECO:0000313" key="8">
    <source>
        <dbReference type="EMBL" id="AQP49454.1"/>
    </source>
</evidence>
<evidence type="ECO:0000256" key="1">
    <source>
        <dbReference type="ARBA" id="ARBA00004651"/>
    </source>
</evidence>
<dbReference type="PANTHER" id="PTHR35007:SF3">
    <property type="entry name" value="POSSIBLE CONSERVED ALANINE RICH MEMBRANE PROTEIN"/>
    <property type="match status" value="1"/>
</dbReference>